<proteinExistence type="predicted"/>
<dbReference type="AlphaFoldDB" id="A0A7W4LTG6"/>
<reference evidence="3" key="1">
    <citation type="submission" date="2020-10" db="EMBL/GenBank/DDBJ databases">
        <title>Complete genome sequence of Bacillus velezensis NST6.</title>
        <authorList>
            <person name="Choi J."/>
        </authorList>
    </citation>
    <scope>NUCLEOTIDE SEQUENCE [LARGE SCALE GENOMIC DNA]</scope>
    <source>
        <strain evidence="3">NST6</strain>
    </source>
</reference>
<feature type="compositionally biased region" description="Basic residues" evidence="1">
    <location>
        <begin position="24"/>
        <end position="39"/>
    </location>
</feature>
<dbReference type="KEGG" id="bmp:NG74_01195"/>
<name>A0A7W4LTG6_BACVE</name>
<sequence length="39" mass="4430">MNQSSKPSQHSPYKSTVHQPYEKKIKKKGCGCGQKKKPK</sequence>
<evidence type="ECO:0000313" key="2">
    <source>
        <dbReference type="EMBL" id="QOY25542.1"/>
    </source>
</evidence>
<gene>
    <name evidence="2" type="ORF">BACVE_000471</name>
</gene>
<evidence type="ECO:0000256" key="1">
    <source>
        <dbReference type="SAM" id="MobiDB-lite"/>
    </source>
</evidence>
<organism evidence="2 3">
    <name type="scientific">Bacillus velezensis</name>
    <dbReference type="NCBI Taxonomy" id="492670"/>
    <lineage>
        <taxon>Bacteria</taxon>
        <taxon>Bacillati</taxon>
        <taxon>Bacillota</taxon>
        <taxon>Bacilli</taxon>
        <taxon>Bacillales</taxon>
        <taxon>Bacillaceae</taxon>
        <taxon>Bacillus</taxon>
        <taxon>Bacillus amyloliquefaciens group</taxon>
    </lineage>
</organism>
<protein>
    <submittedName>
        <fullName evidence="2">Uncharacterized protein</fullName>
    </submittedName>
</protein>
<accession>A0A7W4LTG6</accession>
<dbReference type="Proteomes" id="UP000587477">
    <property type="component" value="Chromosome"/>
</dbReference>
<dbReference type="EMBL" id="CP063687">
    <property type="protein sequence ID" value="QOY25542.1"/>
    <property type="molecule type" value="Genomic_DNA"/>
</dbReference>
<evidence type="ECO:0000313" key="3">
    <source>
        <dbReference type="Proteomes" id="UP000587477"/>
    </source>
</evidence>
<feature type="region of interest" description="Disordered" evidence="1">
    <location>
        <begin position="1"/>
        <end position="39"/>
    </location>
</feature>
<feature type="compositionally biased region" description="Polar residues" evidence="1">
    <location>
        <begin position="1"/>
        <end position="18"/>
    </location>
</feature>